<evidence type="ECO:0000256" key="1">
    <source>
        <dbReference type="SAM" id="SignalP"/>
    </source>
</evidence>
<dbReference type="AlphaFoldDB" id="U9UDB5"/>
<keyword evidence="1" id="KW-0732">Signal</keyword>
<organism evidence="2">
    <name type="scientific">Rhizophagus irregularis (strain DAOM 181602 / DAOM 197198 / MUCL 43194)</name>
    <name type="common">Arbuscular mycorrhizal fungus</name>
    <name type="synonym">Glomus intraradices</name>
    <dbReference type="NCBI Taxonomy" id="747089"/>
    <lineage>
        <taxon>Eukaryota</taxon>
        <taxon>Fungi</taxon>
        <taxon>Fungi incertae sedis</taxon>
        <taxon>Mucoromycota</taxon>
        <taxon>Glomeromycotina</taxon>
        <taxon>Glomeromycetes</taxon>
        <taxon>Glomerales</taxon>
        <taxon>Glomeraceae</taxon>
        <taxon>Rhizophagus</taxon>
    </lineage>
</organism>
<dbReference type="EMBL" id="KI279261">
    <property type="protein sequence ID" value="ESA18390.1"/>
    <property type="molecule type" value="Genomic_DNA"/>
</dbReference>
<protein>
    <submittedName>
        <fullName evidence="2">Uncharacterized protein</fullName>
    </submittedName>
</protein>
<sequence length="56" mass="6463">MICMLIFLFCSVTSISSTIFGLNSLQIFKEYQEIISEELVSSGFHIVLQERYKEVP</sequence>
<dbReference type="HOGENOM" id="CLU_3015308_0_0_1"/>
<accession>U9UDB5</accession>
<evidence type="ECO:0000313" key="2">
    <source>
        <dbReference type="EMBL" id="ESA18390.1"/>
    </source>
</evidence>
<name>U9UDB5_RHIID</name>
<proteinExistence type="predicted"/>
<gene>
    <name evidence="2" type="ORF">GLOINDRAFT_20753</name>
</gene>
<feature type="signal peptide" evidence="1">
    <location>
        <begin position="1"/>
        <end position="17"/>
    </location>
</feature>
<feature type="chain" id="PRO_5004691237" evidence="1">
    <location>
        <begin position="18"/>
        <end position="56"/>
    </location>
</feature>
<reference evidence="2" key="1">
    <citation type="submission" date="2013-07" db="EMBL/GenBank/DDBJ databases">
        <title>The genome of an arbuscular mycorrhizal fungus provides insights into the evolution of the oldest plant symbiosis.</title>
        <authorList>
            <consortium name="DOE Joint Genome Institute"/>
            <person name="Tisserant E."/>
            <person name="Malbreil M."/>
            <person name="Kuo A."/>
            <person name="Kohler A."/>
            <person name="Symeonidi A."/>
            <person name="Balestrini R."/>
            <person name="Charron P."/>
            <person name="Duensing N."/>
            <person name="Frei-dit-Frey N."/>
            <person name="Gianinazzi-Pearson V."/>
            <person name="Gilbert B."/>
            <person name="Handa Y."/>
            <person name="Hijri M."/>
            <person name="Kaul R."/>
            <person name="Kawaguchi M."/>
            <person name="Krajinski F."/>
            <person name="Lammers P."/>
            <person name="Lapierre D."/>
            <person name="Masclaux F.G."/>
            <person name="Murat C."/>
            <person name="Morin E."/>
            <person name="Ndikumana S."/>
            <person name="Pagni M."/>
            <person name="Petitpierre D."/>
            <person name="Requena N."/>
            <person name="Rosikiewicz P."/>
            <person name="Riley R."/>
            <person name="Saito K."/>
            <person name="San Clemente H."/>
            <person name="Shapiro H."/>
            <person name="van Tuinen D."/>
            <person name="Becard G."/>
            <person name="Bonfante P."/>
            <person name="Paszkowski U."/>
            <person name="Shachar-Hill Y."/>
            <person name="Young J.P."/>
            <person name="Sanders I.R."/>
            <person name="Henrissat B."/>
            <person name="Rensing S.A."/>
            <person name="Grigoriev I.V."/>
            <person name="Corradi N."/>
            <person name="Roux C."/>
            <person name="Martin F."/>
        </authorList>
    </citation>
    <scope>NUCLEOTIDE SEQUENCE</scope>
    <source>
        <strain evidence="2">DAOM 197198</strain>
    </source>
</reference>